<accession>A0A090N6R6</accession>
<dbReference type="Proteomes" id="UP000035762">
    <property type="component" value="Unassembled WGS sequence"/>
</dbReference>
<dbReference type="SUPFAM" id="SSF52777">
    <property type="entry name" value="CoA-dependent acyltransferases"/>
    <property type="match status" value="1"/>
</dbReference>
<dbReference type="EMBL" id="CCAZ020000001">
    <property type="protein sequence ID" value="CEG07318.1"/>
    <property type="molecule type" value="Genomic_DNA"/>
</dbReference>
<reference evidence="2 3" key="1">
    <citation type="journal article" date="2014" name="Genome Announc.">
        <title>Genome Sequence of Afipia felis Strain 76713, Isolated in Hospital Water Using an Amoeba Co-Culture Procedure.</title>
        <authorList>
            <person name="Benamar S."/>
            <person name="La Scola B."/>
            <person name="Croce O."/>
        </authorList>
    </citation>
    <scope>NUCLEOTIDE SEQUENCE [LARGE SCALE GENOMIC DNA]</scope>
    <source>
        <strain evidence="2 3">76713</strain>
    </source>
</reference>
<protein>
    <submittedName>
        <fullName evidence="2">Branched-chain alpha-keto acid dehydrogenase subunit E2</fullName>
    </submittedName>
</protein>
<dbReference type="InterPro" id="IPR023213">
    <property type="entry name" value="CAT-like_dom_sf"/>
</dbReference>
<dbReference type="InterPro" id="IPR001078">
    <property type="entry name" value="2-oxoacid_DH_actylTfrase"/>
</dbReference>
<comment type="caution">
    <text evidence="2">The sequence shown here is derived from an EMBL/GenBank/DDBJ whole genome shotgun (WGS) entry which is preliminary data.</text>
</comment>
<name>A0A090N6R6_AFIFE</name>
<dbReference type="GO" id="GO:0016746">
    <property type="term" value="F:acyltransferase activity"/>
    <property type="evidence" value="ECO:0007669"/>
    <property type="project" value="InterPro"/>
</dbReference>
<proteinExistence type="predicted"/>
<evidence type="ECO:0000313" key="2">
    <source>
        <dbReference type="EMBL" id="CEG07318.1"/>
    </source>
</evidence>
<dbReference type="STRING" id="1035.BN961_00707"/>
<evidence type="ECO:0000313" key="3">
    <source>
        <dbReference type="Proteomes" id="UP000035762"/>
    </source>
</evidence>
<evidence type="ECO:0000259" key="1">
    <source>
        <dbReference type="Pfam" id="PF00198"/>
    </source>
</evidence>
<gene>
    <name evidence="2" type="ORF">BN961_00707</name>
</gene>
<organism evidence="2 3">
    <name type="scientific">Afipia felis</name>
    <name type="common">Cat scratch disease bacillus</name>
    <dbReference type="NCBI Taxonomy" id="1035"/>
    <lineage>
        <taxon>Bacteria</taxon>
        <taxon>Pseudomonadati</taxon>
        <taxon>Pseudomonadota</taxon>
        <taxon>Alphaproteobacteria</taxon>
        <taxon>Hyphomicrobiales</taxon>
        <taxon>Nitrobacteraceae</taxon>
        <taxon>Afipia</taxon>
    </lineage>
</organism>
<dbReference type="Gene3D" id="3.30.559.10">
    <property type="entry name" value="Chloramphenicol acetyltransferase-like domain"/>
    <property type="match status" value="1"/>
</dbReference>
<feature type="domain" description="2-oxoacid dehydrogenase acyltransferase catalytic" evidence="1">
    <location>
        <begin position="219"/>
        <end position="275"/>
    </location>
</feature>
<sequence length="281" mass="31856">MKWPLVSRPLPNAEIPLYNRYYLHAPKASHVDPVIVMGTEFEADALLAFLQEKNRKGGIILTTAHALIRATGLALAQFPEMNTRVVGRRVYRFRDIGIRMAFFHRKANEIDLLLVTSPDKKSVEDIAGEVWRRLLEAARGNGGRDRDLARMRKVPAFWFRQMMRFYGFLDRHFHLPAVSRLDELRGGSAMVNDLSHAGSPPMRSYKPSRFADGSDSINLTLGPAETKLVMRDGAPVEIRVMPLFMRADHRLADAYQIGRFLAAMRETLQNPERLAVTSTGQ</sequence>
<dbReference type="OrthoDB" id="8265868at2"/>
<keyword evidence="3" id="KW-1185">Reference proteome</keyword>
<dbReference type="Pfam" id="PF00198">
    <property type="entry name" value="2-oxoacid_dh"/>
    <property type="match status" value="1"/>
</dbReference>
<dbReference type="RefSeq" id="WP_009337064.1">
    <property type="nucleotide sequence ID" value="NZ_CCAZ020000001.1"/>
</dbReference>
<dbReference type="AlphaFoldDB" id="A0A090N6R6"/>